<dbReference type="Gene3D" id="3.90.1150.10">
    <property type="entry name" value="Aspartate Aminotransferase, domain 1"/>
    <property type="match status" value="2"/>
</dbReference>
<evidence type="ECO:0000256" key="6">
    <source>
        <dbReference type="ARBA" id="ARBA00023002"/>
    </source>
</evidence>
<dbReference type="NCBIfam" id="TIGR00461">
    <property type="entry name" value="gcvP"/>
    <property type="match status" value="1"/>
</dbReference>
<dbReference type="RefSeq" id="WP_123637003.1">
    <property type="nucleotide sequence ID" value="NZ_RJUK01000001.1"/>
</dbReference>
<comment type="function">
    <text evidence="2 8">The glycine cleavage system catalyzes the degradation of glycine. The P protein binds the alpha-amino group of glycine through its pyridoxal phosphate cofactor; CO(2) is released and the remaining methylamine moiety is then transferred to the lipoamide cofactor of the H protein.</text>
</comment>
<dbReference type="PANTHER" id="PTHR11773:SF13">
    <property type="entry name" value="GLYCINE DEHYDROGENASE (DECARBOXYLATING)"/>
    <property type="match status" value="1"/>
</dbReference>
<feature type="domain" description="Glycine cleavage system P-protein N-terminal" evidence="11">
    <location>
        <begin position="21"/>
        <end position="447"/>
    </location>
</feature>
<dbReference type="InterPro" id="IPR049316">
    <property type="entry name" value="GDC-P_C"/>
</dbReference>
<dbReference type="InterPro" id="IPR015421">
    <property type="entry name" value="PyrdxlP-dep_Trfase_major"/>
</dbReference>
<dbReference type="FunFam" id="3.40.640.10:FF:000005">
    <property type="entry name" value="Glycine dehydrogenase (decarboxylating), mitochondrial"/>
    <property type="match status" value="1"/>
</dbReference>
<dbReference type="Gene3D" id="3.40.640.10">
    <property type="entry name" value="Type I PLP-dependent aspartate aminotransferase-like (Major domain)"/>
    <property type="match status" value="2"/>
</dbReference>
<feature type="modified residue" description="N6-(pyridoxal phosphate)lysine" evidence="8 9">
    <location>
        <position position="717"/>
    </location>
</feature>
<name>A0A3N1NUZ9_9GAMM</name>
<dbReference type="InterPro" id="IPR049315">
    <property type="entry name" value="GDC-P_N"/>
</dbReference>
<accession>A0A3N1NUZ9</accession>
<dbReference type="Proteomes" id="UP000273643">
    <property type="component" value="Unassembled WGS sequence"/>
</dbReference>
<evidence type="ECO:0000313" key="14">
    <source>
        <dbReference type="Proteomes" id="UP000273643"/>
    </source>
</evidence>
<dbReference type="GO" id="GO:0005960">
    <property type="term" value="C:glycine cleavage complex"/>
    <property type="evidence" value="ECO:0007669"/>
    <property type="project" value="TreeGrafter"/>
</dbReference>
<dbReference type="FunFam" id="3.90.1150.10:FF:000007">
    <property type="entry name" value="Glycine dehydrogenase (decarboxylating), mitochondrial"/>
    <property type="match status" value="1"/>
</dbReference>
<evidence type="ECO:0000256" key="4">
    <source>
        <dbReference type="ARBA" id="ARBA00011690"/>
    </source>
</evidence>
<dbReference type="OrthoDB" id="9801272at2"/>
<dbReference type="Pfam" id="PF21478">
    <property type="entry name" value="GcvP2_C"/>
    <property type="match status" value="1"/>
</dbReference>
<evidence type="ECO:0000256" key="3">
    <source>
        <dbReference type="ARBA" id="ARBA00010756"/>
    </source>
</evidence>
<evidence type="ECO:0000259" key="12">
    <source>
        <dbReference type="Pfam" id="PF21478"/>
    </source>
</evidence>
<evidence type="ECO:0000256" key="9">
    <source>
        <dbReference type="PIRSR" id="PIRSR603437-50"/>
    </source>
</evidence>
<protein>
    <recommendedName>
        <fullName evidence="8">Glycine dehydrogenase (decarboxylating)</fullName>
        <ecNumber evidence="8">1.4.4.2</ecNumber>
    </recommendedName>
    <alternativeName>
        <fullName evidence="8">Glycine cleavage system P-protein</fullName>
    </alternativeName>
    <alternativeName>
        <fullName evidence="8">Glycine decarboxylase</fullName>
    </alternativeName>
    <alternativeName>
        <fullName evidence="8">Glycine dehydrogenase (aminomethyl-transferring)</fullName>
    </alternativeName>
</protein>
<gene>
    <name evidence="8" type="primary">gcvP</name>
    <name evidence="13" type="ORF">EDC38_0274</name>
</gene>
<keyword evidence="6 8" id="KW-0560">Oxidoreductase</keyword>
<evidence type="ECO:0000256" key="8">
    <source>
        <dbReference type="HAMAP-Rule" id="MF_00711"/>
    </source>
</evidence>
<keyword evidence="14" id="KW-1185">Reference proteome</keyword>
<dbReference type="CDD" id="cd00613">
    <property type="entry name" value="GDC-P"/>
    <property type="match status" value="2"/>
</dbReference>
<dbReference type="AlphaFoldDB" id="A0A3N1NUZ9"/>
<dbReference type="InterPro" id="IPR020581">
    <property type="entry name" value="GDC_P"/>
</dbReference>
<comment type="subunit">
    <text evidence="4 8">The glycine cleavage system is composed of four proteins: P, T, L and H.</text>
</comment>
<dbReference type="FunFam" id="3.40.640.10:FF:000007">
    <property type="entry name" value="glycine dehydrogenase (Decarboxylating), mitochondrial"/>
    <property type="match status" value="1"/>
</dbReference>
<dbReference type="GO" id="GO:0016594">
    <property type="term" value="F:glycine binding"/>
    <property type="evidence" value="ECO:0007669"/>
    <property type="project" value="TreeGrafter"/>
</dbReference>
<evidence type="ECO:0000256" key="7">
    <source>
        <dbReference type="ARBA" id="ARBA00049026"/>
    </source>
</evidence>
<dbReference type="Pfam" id="PF02347">
    <property type="entry name" value="GDC-P"/>
    <property type="match status" value="2"/>
</dbReference>
<feature type="domain" description="Glycine cleavage system P-protein N-terminal" evidence="11">
    <location>
        <begin position="472"/>
        <end position="748"/>
    </location>
</feature>
<proteinExistence type="inferred from homology"/>
<evidence type="ECO:0000256" key="2">
    <source>
        <dbReference type="ARBA" id="ARBA00003788"/>
    </source>
</evidence>
<comment type="similarity">
    <text evidence="3 8">Belongs to the GcvP family.</text>
</comment>
<feature type="domain" description="Glycine dehydrogenase C-terminal" evidence="12">
    <location>
        <begin position="790"/>
        <end position="911"/>
    </location>
</feature>
<feature type="region of interest" description="Disordered" evidence="10">
    <location>
        <begin position="899"/>
        <end position="926"/>
    </location>
</feature>
<dbReference type="HAMAP" id="MF_00711">
    <property type="entry name" value="GcvP"/>
    <property type="match status" value="1"/>
</dbReference>
<evidence type="ECO:0000256" key="10">
    <source>
        <dbReference type="SAM" id="MobiDB-lite"/>
    </source>
</evidence>
<evidence type="ECO:0000256" key="1">
    <source>
        <dbReference type="ARBA" id="ARBA00001933"/>
    </source>
</evidence>
<dbReference type="InterPro" id="IPR015422">
    <property type="entry name" value="PyrdxlP-dep_Trfase_small"/>
</dbReference>
<comment type="cofactor">
    <cofactor evidence="1 8 9">
        <name>pyridoxal 5'-phosphate</name>
        <dbReference type="ChEBI" id="CHEBI:597326"/>
    </cofactor>
</comment>
<dbReference type="SUPFAM" id="SSF53383">
    <property type="entry name" value="PLP-dependent transferases"/>
    <property type="match status" value="2"/>
</dbReference>
<dbReference type="InterPro" id="IPR015424">
    <property type="entry name" value="PyrdxlP-dep_Trfase"/>
</dbReference>
<dbReference type="NCBIfam" id="NF003346">
    <property type="entry name" value="PRK04366.1"/>
    <property type="match status" value="1"/>
</dbReference>
<evidence type="ECO:0000259" key="11">
    <source>
        <dbReference type="Pfam" id="PF02347"/>
    </source>
</evidence>
<dbReference type="GO" id="GO:0005829">
    <property type="term" value="C:cytosol"/>
    <property type="evidence" value="ECO:0007669"/>
    <property type="project" value="TreeGrafter"/>
</dbReference>
<keyword evidence="5 8" id="KW-0663">Pyridoxal phosphate</keyword>
<evidence type="ECO:0000313" key="13">
    <source>
        <dbReference type="EMBL" id="ROQ19689.1"/>
    </source>
</evidence>
<reference evidence="13 14" key="1">
    <citation type="submission" date="2018-11" db="EMBL/GenBank/DDBJ databases">
        <title>Genomic Encyclopedia of Type Strains, Phase IV (KMG-IV): sequencing the most valuable type-strain genomes for metagenomic binning, comparative biology and taxonomic classification.</title>
        <authorList>
            <person name="Goeker M."/>
        </authorList>
    </citation>
    <scope>NUCLEOTIDE SEQUENCE [LARGE SCALE GENOMIC DNA]</scope>
    <source>
        <strain evidence="13 14">DSM 16974</strain>
    </source>
</reference>
<comment type="catalytic activity">
    <reaction evidence="7 8">
        <text>N(6)-[(R)-lipoyl]-L-lysyl-[glycine-cleavage complex H protein] + glycine + H(+) = N(6)-[(R)-S(8)-aminomethyldihydrolipoyl]-L-lysyl-[glycine-cleavage complex H protein] + CO2</text>
        <dbReference type="Rhea" id="RHEA:24304"/>
        <dbReference type="Rhea" id="RHEA-COMP:10494"/>
        <dbReference type="Rhea" id="RHEA-COMP:10495"/>
        <dbReference type="ChEBI" id="CHEBI:15378"/>
        <dbReference type="ChEBI" id="CHEBI:16526"/>
        <dbReference type="ChEBI" id="CHEBI:57305"/>
        <dbReference type="ChEBI" id="CHEBI:83099"/>
        <dbReference type="ChEBI" id="CHEBI:83143"/>
        <dbReference type="EC" id="1.4.4.2"/>
    </reaction>
</comment>
<dbReference type="GO" id="GO:0030170">
    <property type="term" value="F:pyridoxal phosphate binding"/>
    <property type="evidence" value="ECO:0007669"/>
    <property type="project" value="TreeGrafter"/>
</dbReference>
<evidence type="ECO:0000256" key="5">
    <source>
        <dbReference type="ARBA" id="ARBA00022898"/>
    </source>
</evidence>
<comment type="caution">
    <text evidence="13">The sequence shown here is derived from an EMBL/GenBank/DDBJ whole genome shotgun (WGS) entry which is preliminary data.</text>
</comment>
<dbReference type="GO" id="GO:0004375">
    <property type="term" value="F:glycine dehydrogenase (decarboxylating) activity"/>
    <property type="evidence" value="ECO:0007669"/>
    <property type="project" value="UniProtKB-EC"/>
</dbReference>
<organism evidence="13 14">
    <name type="scientific">Marinimicrobium koreense</name>
    <dbReference type="NCBI Taxonomy" id="306545"/>
    <lineage>
        <taxon>Bacteria</taxon>
        <taxon>Pseudomonadati</taxon>
        <taxon>Pseudomonadota</taxon>
        <taxon>Gammaproteobacteria</taxon>
        <taxon>Cellvibrionales</taxon>
        <taxon>Cellvibrionaceae</taxon>
        <taxon>Marinimicrobium</taxon>
    </lineage>
</organism>
<dbReference type="EC" id="1.4.4.2" evidence="8"/>
<sequence>MSADFRSAPLAQLAYADEFIHRHIGPDAAETRAMLDTLGAETLDELLDKTVPEAIRQREPLALGEPVTEHEALAELKAIAGKNRLYKSYIGMGYYNSYLPPVIQRNILENPGWYTAYTPYQPEISQGRLEALLNFQQMVMDLTGMELANASMLDEGTAAAEAMAMCKRQNKKNKSDVFFVDEDTHPQTIAVLRTRAEHFGFEVVIAPAEQLADTECFGALLSYPGSTGRVRDLTDLITRAHEKNTLITVASDLMALMLLKSPGEMGADVVVGTNQRFGIPMGFGGPHAGFFAFRDAYKRSAPGRLIGVSVDSRGKTALRMAMQTREQHIRREKANSNICTSQVLLAVLSSSYAVYHGPEGLRRIAERIHRLARLTGEGLKDKGFKLRHDHYFDTIVVELDSEKKQNGLYNAALLSEINLRKVGTTGLGISLDETTTLDDVHLLLNVFCAGDHALNLPKLDHELASHNRAPAIPETLERQDAVLTHPVFNRYHSETEMLRYLRRLEGRDIALNQSMIPLGSCTMKLNATAEMIPVTWPEFGQLHPFAPMEQAQGYKRLFEDLQQMLEACTGYDAISLQPNAGSQGEYAGLVAIKKYFESKGETERSICLIPASAHGTNPASAQMVGMQVKVVNCDKDGNVDMADLKAKVDEFGTRIAAIMITYPSTHGVFEESVTELCELIHSIGAQVYIDGANMNAMVGLAAFGQFGGDVSHLNLHKTFCIPHGGGGPGMGPIGVAEHLAPFLPGHPVQGVPETDPANGTISAAPWGSASILPISWMYIKMMGKNGMRQASEYAILNANYIAKQLSGHYPILYKGKNGTIAHECLLDLRPLKEASGVTEEDIAKRLMDFGFHAPTMSFPVAGTLMIEPTESESKEELDRFIEAMITIRKEIAQIESGEYTVEQSPLRNAPHTQDDMMDESWDRPYSRDTASRPASWLREHKVWPTVNRIDNVFGDRNLVCSCPSVEDYR</sequence>
<dbReference type="GO" id="GO:0019464">
    <property type="term" value="P:glycine decarboxylation via glycine cleavage system"/>
    <property type="evidence" value="ECO:0007669"/>
    <property type="project" value="UniProtKB-UniRule"/>
</dbReference>
<dbReference type="PANTHER" id="PTHR11773">
    <property type="entry name" value="GLYCINE DEHYDROGENASE, DECARBOXYLATING"/>
    <property type="match status" value="1"/>
</dbReference>
<dbReference type="EMBL" id="RJUK01000001">
    <property type="protein sequence ID" value="ROQ19689.1"/>
    <property type="molecule type" value="Genomic_DNA"/>
</dbReference>
<dbReference type="InterPro" id="IPR003437">
    <property type="entry name" value="GcvP"/>
</dbReference>